<dbReference type="PANTHER" id="PTHR39336:SF1">
    <property type="entry name" value="PYRIDOXAMINE PHOSPHATE OXIDASE FAMILY PROTEIN (AFU_ORTHOLOGUE AFUA_6G11440)"/>
    <property type="match status" value="1"/>
</dbReference>
<dbReference type="Proteomes" id="UP000192927">
    <property type="component" value="Unassembled WGS sequence"/>
</dbReference>
<dbReference type="AlphaFoldDB" id="A0A1W5CWC3"/>
<reference evidence="2" key="1">
    <citation type="submission" date="2017-03" db="EMBL/GenBank/DDBJ databases">
        <authorList>
            <person name="Sharma R."/>
            <person name="Thines M."/>
        </authorList>
    </citation>
    <scope>NUCLEOTIDE SEQUENCE [LARGE SCALE GENOMIC DNA]</scope>
</reference>
<name>A0A1W5CWC3_9LECA</name>
<dbReference type="InterPro" id="IPR012349">
    <property type="entry name" value="Split_barrel_FMN-bd"/>
</dbReference>
<accession>A0A1W5CWC3</accession>
<proteinExistence type="predicted"/>
<dbReference type="EMBL" id="FWEW01000580">
    <property type="protein sequence ID" value="SLM35184.1"/>
    <property type="molecule type" value="Genomic_DNA"/>
</dbReference>
<keyword evidence="2" id="KW-1185">Reference proteome</keyword>
<organism evidence="1 2">
    <name type="scientific">Lasallia pustulata</name>
    <dbReference type="NCBI Taxonomy" id="136370"/>
    <lineage>
        <taxon>Eukaryota</taxon>
        <taxon>Fungi</taxon>
        <taxon>Dikarya</taxon>
        <taxon>Ascomycota</taxon>
        <taxon>Pezizomycotina</taxon>
        <taxon>Lecanoromycetes</taxon>
        <taxon>OSLEUM clade</taxon>
        <taxon>Umbilicariomycetidae</taxon>
        <taxon>Umbilicariales</taxon>
        <taxon>Umbilicariaceae</taxon>
        <taxon>Lasallia</taxon>
    </lineage>
</organism>
<dbReference type="PANTHER" id="PTHR39336">
    <property type="entry name" value="PYRIDOXAMINE PHOSPHATE OXIDASE FAMILY PROTEIN (AFU_ORTHOLOGUE AFUA_6G11440)"/>
    <property type="match status" value="1"/>
</dbReference>
<evidence type="ECO:0000313" key="1">
    <source>
        <dbReference type="EMBL" id="SLM35184.1"/>
    </source>
</evidence>
<evidence type="ECO:0000313" key="2">
    <source>
        <dbReference type="Proteomes" id="UP000192927"/>
    </source>
</evidence>
<protein>
    <submittedName>
        <fullName evidence="1">Pyridoxamine phosphate oxidase family protein</fullName>
    </submittedName>
</protein>
<dbReference type="Gene3D" id="2.30.110.10">
    <property type="entry name" value="Electron Transport, Fmn-binding Protein, Chain A"/>
    <property type="match status" value="1"/>
</dbReference>
<sequence length="271" mass="29748">MVKFWDSIPNHLRDFALEQQVFFTASAPLAGKHVNVSPKGLPATTFTIFDANHAAYIDATGSGIETVSHVYENGRVTVMFCSFGKSPRIMRFFCTGKVVEWNQPGFGPLLEKMGKRKVEGARAIILLNVFKVQSSCGFAVPFLTTTPAVGDEISAKDVQPELKDRETLGHWASEKLEKKQLRGYQAEWNSASLDGLVGLTVARRDRGEILWLTSTRAWRAPLATVLRVIRTGPICQCAGLNRYFSAKIPEDEDVGGVLGRGCPSVMRGGEA</sequence>